<sequence length="155" mass="17259">MTEAGADRELRAEAKVAATPERVWELLTDFSRMAQWSPEMVRMVPMKPGGLRAGQWYLGINRRKAVVWPTRSVVAAVEHGRRLVWDTRSSGAQWIWELEPDEGGTRVVHRRPVPKMTLLSRAFAPVFLGGSVEHADELEQGMARTVAGLKAAAEA</sequence>
<proteinExistence type="predicted"/>
<gene>
    <name evidence="1" type="ORF">F0U47_06590</name>
</gene>
<dbReference type="Proteomes" id="UP000324351">
    <property type="component" value="Unassembled WGS sequence"/>
</dbReference>
<evidence type="ECO:0000313" key="2">
    <source>
        <dbReference type="Proteomes" id="UP000324351"/>
    </source>
</evidence>
<name>A0A5B1M2I4_9ACTN</name>
<dbReference type="CDD" id="cd07812">
    <property type="entry name" value="SRPBCC"/>
    <property type="match status" value="1"/>
</dbReference>
<dbReference type="Pfam" id="PF10604">
    <property type="entry name" value="Polyketide_cyc2"/>
    <property type="match status" value="1"/>
</dbReference>
<dbReference type="InterPro" id="IPR023393">
    <property type="entry name" value="START-like_dom_sf"/>
</dbReference>
<dbReference type="RefSeq" id="WP_149749541.1">
    <property type="nucleotide sequence ID" value="NZ_VUJW01000003.1"/>
</dbReference>
<evidence type="ECO:0000313" key="1">
    <source>
        <dbReference type="EMBL" id="KAA1427173.1"/>
    </source>
</evidence>
<reference evidence="1 2" key="2">
    <citation type="submission" date="2019-09" db="EMBL/GenBank/DDBJ databases">
        <authorList>
            <person name="Jin C."/>
        </authorList>
    </citation>
    <scope>NUCLEOTIDE SEQUENCE [LARGE SCALE GENOMIC DNA]</scope>
    <source>
        <strain evidence="1 2">BN140041</strain>
    </source>
</reference>
<reference evidence="1 2" key="1">
    <citation type="submission" date="2019-09" db="EMBL/GenBank/DDBJ databases">
        <title>Nocardioides panacisoli sp. nov., isolated from the soil of a ginseng field.</title>
        <authorList>
            <person name="Cho C."/>
        </authorList>
    </citation>
    <scope>NUCLEOTIDE SEQUENCE [LARGE SCALE GENOMIC DNA]</scope>
    <source>
        <strain evidence="1 2">BN140041</strain>
    </source>
</reference>
<dbReference type="Gene3D" id="3.30.530.20">
    <property type="match status" value="1"/>
</dbReference>
<dbReference type="InterPro" id="IPR019587">
    <property type="entry name" value="Polyketide_cyclase/dehydratase"/>
</dbReference>
<keyword evidence="2" id="KW-1185">Reference proteome</keyword>
<dbReference type="AlphaFoldDB" id="A0A5B1M2I4"/>
<dbReference type="SUPFAM" id="SSF55961">
    <property type="entry name" value="Bet v1-like"/>
    <property type="match status" value="1"/>
</dbReference>
<comment type="caution">
    <text evidence="1">The sequence shown here is derived from an EMBL/GenBank/DDBJ whole genome shotgun (WGS) entry which is preliminary data.</text>
</comment>
<protein>
    <submittedName>
        <fullName evidence="1">SRPBCC family protein</fullName>
    </submittedName>
</protein>
<accession>A0A5B1M2I4</accession>
<dbReference type="EMBL" id="VUJW01000003">
    <property type="protein sequence ID" value="KAA1427173.1"/>
    <property type="molecule type" value="Genomic_DNA"/>
</dbReference>
<organism evidence="1 2">
    <name type="scientific">Nocardioides antri</name>
    <dbReference type="NCBI Taxonomy" id="2607659"/>
    <lineage>
        <taxon>Bacteria</taxon>
        <taxon>Bacillati</taxon>
        <taxon>Actinomycetota</taxon>
        <taxon>Actinomycetes</taxon>
        <taxon>Propionibacteriales</taxon>
        <taxon>Nocardioidaceae</taxon>
        <taxon>Nocardioides</taxon>
    </lineage>
</organism>